<keyword evidence="3" id="KW-1185">Reference proteome</keyword>
<keyword evidence="1" id="KW-0472">Membrane</keyword>
<comment type="caution">
    <text evidence="2">The sequence shown here is derived from an EMBL/GenBank/DDBJ whole genome shotgun (WGS) entry which is preliminary data.</text>
</comment>
<protein>
    <submittedName>
        <fullName evidence="2">Uncharacterized protein</fullName>
    </submittedName>
</protein>
<proteinExistence type="predicted"/>
<dbReference type="EMBL" id="ASPP01019685">
    <property type="protein sequence ID" value="ETO14879.1"/>
    <property type="molecule type" value="Genomic_DNA"/>
</dbReference>
<reference evidence="2 3" key="1">
    <citation type="journal article" date="2013" name="Curr. Biol.">
        <title>The Genome of the Foraminiferan Reticulomyxa filosa.</title>
        <authorList>
            <person name="Glockner G."/>
            <person name="Hulsmann N."/>
            <person name="Schleicher M."/>
            <person name="Noegel A.A."/>
            <person name="Eichinger L."/>
            <person name="Gallinger C."/>
            <person name="Pawlowski J."/>
            <person name="Sierra R."/>
            <person name="Euteneuer U."/>
            <person name="Pillet L."/>
            <person name="Moustafa A."/>
            <person name="Platzer M."/>
            <person name="Groth M."/>
            <person name="Szafranski K."/>
            <person name="Schliwa M."/>
        </authorList>
    </citation>
    <scope>NUCLEOTIDE SEQUENCE [LARGE SCALE GENOMIC DNA]</scope>
</reference>
<feature type="transmembrane region" description="Helical" evidence="1">
    <location>
        <begin position="101"/>
        <end position="122"/>
    </location>
</feature>
<organism evidence="2 3">
    <name type="scientific">Reticulomyxa filosa</name>
    <dbReference type="NCBI Taxonomy" id="46433"/>
    <lineage>
        <taxon>Eukaryota</taxon>
        <taxon>Sar</taxon>
        <taxon>Rhizaria</taxon>
        <taxon>Retaria</taxon>
        <taxon>Foraminifera</taxon>
        <taxon>Monothalamids</taxon>
        <taxon>Reticulomyxidae</taxon>
        <taxon>Reticulomyxa</taxon>
    </lineage>
</organism>
<evidence type="ECO:0000313" key="3">
    <source>
        <dbReference type="Proteomes" id="UP000023152"/>
    </source>
</evidence>
<feature type="transmembrane region" description="Helical" evidence="1">
    <location>
        <begin position="31"/>
        <end position="55"/>
    </location>
</feature>
<feature type="transmembrane region" description="Helical" evidence="1">
    <location>
        <begin position="76"/>
        <end position="95"/>
    </location>
</feature>
<name>X6MM34_RETFI</name>
<dbReference type="Proteomes" id="UP000023152">
    <property type="component" value="Unassembled WGS sequence"/>
</dbReference>
<evidence type="ECO:0000313" key="2">
    <source>
        <dbReference type="EMBL" id="ETO14879.1"/>
    </source>
</evidence>
<evidence type="ECO:0000256" key="1">
    <source>
        <dbReference type="SAM" id="Phobius"/>
    </source>
</evidence>
<sequence>MRLISDELDAIEKISSAKYFDWGLSVSSLDYVVRGCHALLISILLFNFVVINFLCENYFPLFAYSAGLQNPFLGTNVILVYILFFMAGILLLLVLASSSIYGSYFIISLHILFVSGVVALYWPNLGVTSKIFIACDSLFSSSQTLQYAVYTNRVQYEFTVKMQTHSDDRARIRNKLNIISSLFQSLAKYLAICKLNAQTYNLTICSPMLHSVDFVFNPTKKPANCIHGLEEKDLLSILPRQWKYSIRLYLALLAITVSIQLIIFWSVFDPYHLIANSATWKTKDQSNIIFMCIIISHVLILLVSAATIHLHFKCVFLKIQQSLGWSNELHILEKQASTSMLGNNRFYLNFNEHDYLVELEELCYDYLIVQYVNERFENLVSNLIIQYLFSPTLQWKNREKSKNLHGRENIAVLIKKISYVVKD</sequence>
<accession>X6MM34</accession>
<dbReference type="AlphaFoldDB" id="X6MM34"/>
<feature type="transmembrane region" description="Helical" evidence="1">
    <location>
        <begin position="248"/>
        <end position="268"/>
    </location>
</feature>
<feature type="transmembrane region" description="Helical" evidence="1">
    <location>
        <begin position="288"/>
        <end position="312"/>
    </location>
</feature>
<keyword evidence="1" id="KW-0812">Transmembrane</keyword>
<keyword evidence="1" id="KW-1133">Transmembrane helix</keyword>
<gene>
    <name evidence="2" type="ORF">RFI_22489</name>
</gene>